<dbReference type="NCBIfam" id="NF005559">
    <property type="entry name" value="PRK07231.1"/>
    <property type="match status" value="1"/>
</dbReference>
<dbReference type="PANTHER" id="PTHR42760">
    <property type="entry name" value="SHORT-CHAIN DEHYDROGENASES/REDUCTASES FAMILY MEMBER"/>
    <property type="match status" value="1"/>
</dbReference>
<sequence length="261" mass="26428">MDQGAGTAAHARRFALDGKVALVTGAAQGIGLAIAQGYAAAGAEVVLSDRSPAVADAADALRAGGFRAHAVTADVTDPAGVDRMFRFVTEQAGGLDVLVNNAAILIAAPARRIDRAGWTRTIDTNLTACFFAAQAAAALMEPRGGGAIVNLSSIVGRQARKHLSAYIAAKAGIDGLTRALAGELAGTGITVNAIAPGFITTDMSRTGSPAFEQQIAGRIPSRRWGTPEDIAGVAVFLATGAASYVNGQTLYVDGGFTAFGT</sequence>
<dbReference type="InterPro" id="IPR057326">
    <property type="entry name" value="KR_dom"/>
</dbReference>
<feature type="domain" description="Ketoreductase" evidence="2">
    <location>
        <begin position="19"/>
        <end position="197"/>
    </location>
</feature>
<evidence type="ECO:0000313" key="4">
    <source>
        <dbReference type="Proteomes" id="UP001247754"/>
    </source>
</evidence>
<gene>
    <name evidence="3" type="ORF">RGD00_19120</name>
</gene>
<organism evidence="3 4">
    <name type="scientific">Ruixingdingia sedimenti</name>
    <dbReference type="NCBI Taxonomy" id="3073604"/>
    <lineage>
        <taxon>Bacteria</taxon>
        <taxon>Pseudomonadati</taxon>
        <taxon>Pseudomonadota</taxon>
        <taxon>Alphaproteobacteria</taxon>
        <taxon>Rhodobacterales</taxon>
        <taxon>Paracoccaceae</taxon>
        <taxon>Ruixingdingia</taxon>
    </lineage>
</organism>
<dbReference type="InterPro" id="IPR036291">
    <property type="entry name" value="NAD(P)-bd_dom_sf"/>
</dbReference>
<protein>
    <submittedName>
        <fullName evidence="3">SDR family oxidoreductase</fullName>
    </submittedName>
</protein>
<dbReference type="Gene3D" id="3.40.50.720">
    <property type="entry name" value="NAD(P)-binding Rossmann-like Domain"/>
    <property type="match status" value="1"/>
</dbReference>
<accession>A0ABU1FCZ3</accession>
<dbReference type="SUPFAM" id="SSF51735">
    <property type="entry name" value="NAD(P)-binding Rossmann-fold domains"/>
    <property type="match status" value="1"/>
</dbReference>
<dbReference type="Proteomes" id="UP001247754">
    <property type="component" value="Unassembled WGS sequence"/>
</dbReference>
<dbReference type="RefSeq" id="WP_310458878.1">
    <property type="nucleotide sequence ID" value="NZ_JAVKPH010000032.1"/>
</dbReference>
<evidence type="ECO:0000256" key="1">
    <source>
        <dbReference type="ARBA" id="ARBA00006484"/>
    </source>
</evidence>
<comment type="similarity">
    <text evidence="1">Belongs to the short-chain dehydrogenases/reductases (SDR) family.</text>
</comment>
<comment type="caution">
    <text evidence="3">The sequence shown here is derived from an EMBL/GenBank/DDBJ whole genome shotgun (WGS) entry which is preliminary data.</text>
</comment>
<dbReference type="EMBL" id="JAVKPH010000032">
    <property type="protein sequence ID" value="MDR5654727.1"/>
    <property type="molecule type" value="Genomic_DNA"/>
</dbReference>
<dbReference type="Pfam" id="PF13561">
    <property type="entry name" value="adh_short_C2"/>
    <property type="match status" value="1"/>
</dbReference>
<reference evidence="3 4" key="1">
    <citation type="submission" date="2023-09" db="EMBL/GenBank/DDBJ databases">
        <title>Xinfangfangia sedmenti sp. nov., isolated the sedment.</title>
        <authorList>
            <person name="Xu L."/>
        </authorList>
    </citation>
    <scope>NUCLEOTIDE SEQUENCE [LARGE SCALE GENOMIC DNA]</scope>
    <source>
        <strain evidence="3 4">LG-4</strain>
    </source>
</reference>
<name>A0ABU1FCZ3_9RHOB</name>
<dbReference type="NCBIfam" id="NF009466">
    <property type="entry name" value="PRK12826.1-2"/>
    <property type="match status" value="1"/>
</dbReference>
<dbReference type="InterPro" id="IPR002347">
    <property type="entry name" value="SDR_fam"/>
</dbReference>
<evidence type="ECO:0000259" key="2">
    <source>
        <dbReference type="SMART" id="SM00822"/>
    </source>
</evidence>
<dbReference type="PANTHER" id="PTHR42760:SF135">
    <property type="entry name" value="BLL7886 PROTEIN"/>
    <property type="match status" value="1"/>
</dbReference>
<evidence type="ECO:0000313" key="3">
    <source>
        <dbReference type="EMBL" id="MDR5654727.1"/>
    </source>
</evidence>
<dbReference type="PRINTS" id="PR00081">
    <property type="entry name" value="GDHRDH"/>
</dbReference>
<keyword evidence="4" id="KW-1185">Reference proteome</keyword>
<dbReference type="PRINTS" id="PR00080">
    <property type="entry name" value="SDRFAMILY"/>
</dbReference>
<dbReference type="SMART" id="SM00822">
    <property type="entry name" value="PKS_KR"/>
    <property type="match status" value="1"/>
</dbReference>
<proteinExistence type="inferred from homology"/>